<evidence type="ECO:0000313" key="2">
    <source>
        <dbReference type="RefSeq" id="XP_007957484.1"/>
    </source>
</evidence>
<gene>
    <name evidence="2" type="primary">LOC103213545</name>
</gene>
<dbReference type="GeneID" id="103213545"/>
<proteinExistence type="predicted"/>
<reference evidence="2" key="1">
    <citation type="submission" date="2025-08" db="UniProtKB">
        <authorList>
            <consortium name="RefSeq"/>
        </authorList>
    </citation>
    <scope>IDENTIFICATION</scope>
</reference>
<name>A0A8B7BBV0_ORYAF</name>
<feature type="non-terminal residue" evidence="2">
    <location>
        <position position="158"/>
    </location>
</feature>
<dbReference type="RefSeq" id="XP_007957484.1">
    <property type="nucleotide sequence ID" value="XM_007959293.1"/>
</dbReference>
<accession>A0A8B7BBV0</accession>
<dbReference type="Proteomes" id="UP000694850">
    <property type="component" value="Unplaced"/>
</dbReference>
<dbReference type="OrthoDB" id="6283463at2759"/>
<keyword evidence="1" id="KW-1185">Reference proteome</keyword>
<evidence type="ECO:0000313" key="1">
    <source>
        <dbReference type="Proteomes" id="UP000694850"/>
    </source>
</evidence>
<protein>
    <submittedName>
        <fullName evidence="2">Tesmin-like</fullName>
    </submittedName>
</protein>
<dbReference type="AlphaFoldDB" id="A0A8B7BBV0"/>
<organism evidence="1 2">
    <name type="scientific">Orycteropus afer afer</name>
    <dbReference type="NCBI Taxonomy" id="1230840"/>
    <lineage>
        <taxon>Eukaryota</taxon>
        <taxon>Metazoa</taxon>
        <taxon>Chordata</taxon>
        <taxon>Craniata</taxon>
        <taxon>Vertebrata</taxon>
        <taxon>Euteleostomi</taxon>
        <taxon>Mammalia</taxon>
        <taxon>Eutheria</taxon>
        <taxon>Afrotheria</taxon>
        <taxon>Tubulidentata</taxon>
        <taxon>Orycteropodidae</taxon>
        <taxon>Orycteropus</taxon>
    </lineage>
</organism>
<sequence length="158" mass="16992">MDDIPVLGALSSLEDEMGPDLFGANSQFTSENVVLKAPEAIKLEEDEFHVFKDPYLSDSEAKEPPLRALHAPLGADSKGAVKVELHGAEPDDQKVLVEHPGLPELSPVEDTLLPRAPPAAYNVHFLSSLLAQHRSSSIVPLGAWPREGAPHSGLRVIP</sequence>